<dbReference type="RefSeq" id="WP_268745227.1">
    <property type="nucleotide sequence ID" value="NZ_CP145892.1"/>
</dbReference>
<dbReference type="EMBL" id="CP145892">
    <property type="protein sequence ID" value="WWP17935.1"/>
    <property type="molecule type" value="Genomic_DNA"/>
</dbReference>
<dbReference type="AlphaFoldDB" id="A0ABD8AKM0"/>
<protein>
    <submittedName>
        <fullName evidence="1">Uncharacterized protein</fullName>
    </submittedName>
</protein>
<evidence type="ECO:0000313" key="2">
    <source>
        <dbReference type="Proteomes" id="UP001364764"/>
    </source>
</evidence>
<dbReference type="Proteomes" id="UP001364764">
    <property type="component" value="Chromosome"/>
</dbReference>
<name>A0ABD8AKM0_PAEAM</name>
<gene>
    <name evidence="1" type="ORF">V6668_15500</name>
</gene>
<organism evidence="1 2">
    <name type="scientific">Paenibacillus amylolyticus</name>
    <dbReference type="NCBI Taxonomy" id="1451"/>
    <lineage>
        <taxon>Bacteria</taxon>
        <taxon>Bacillati</taxon>
        <taxon>Bacillota</taxon>
        <taxon>Bacilli</taxon>
        <taxon>Bacillales</taxon>
        <taxon>Paenibacillaceae</taxon>
        <taxon>Paenibacillus</taxon>
    </lineage>
</organism>
<dbReference type="GeneID" id="93476899"/>
<accession>A0ABD8AKM0</accession>
<evidence type="ECO:0000313" key="1">
    <source>
        <dbReference type="EMBL" id="WWP17935.1"/>
    </source>
</evidence>
<proteinExistence type="predicted"/>
<reference evidence="1 2" key="1">
    <citation type="submission" date="2024-02" db="EMBL/GenBank/DDBJ databases">
        <title>Complete sequences of two Paenibacillus sp. strains and one Lysinibacillus strain isolated from the environment on STAA medium highlight biotechnological potential.</title>
        <authorList>
            <person name="Attere S.A."/>
            <person name="Piche L.C."/>
            <person name="Intertaglia L."/>
            <person name="Lami R."/>
            <person name="Charette S.J."/>
            <person name="Vincent A.T."/>
        </authorList>
    </citation>
    <scope>NUCLEOTIDE SEQUENCE [LARGE SCALE GENOMIC DNA]</scope>
    <source>
        <strain evidence="1 2">Y5S-7</strain>
    </source>
</reference>
<sequence length="41" mass="4598">MKEFATLQPYACPAQIIDLGSDSANLEKIMDARPDVQECER</sequence>